<dbReference type="Proteomes" id="UP000825701">
    <property type="component" value="Chromosome"/>
</dbReference>
<reference evidence="2" key="1">
    <citation type="submission" date="2021-08" db="EMBL/GenBank/DDBJ databases">
        <authorList>
            <person name="Zhang H."/>
            <person name="Xu M."/>
            <person name="Yu Z."/>
            <person name="Yang L."/>
            <person name="Cai Y."/>
        </authorList>
    </citation>
    <scope>NUCLEOTIDE SEQUENCE</scope>
    <source>
        <strain evidence="2">CHL1</strain>
    </source>
</reference>
<evidence type="ECO:0000256" key="1">
    <source>
        <dbReference type="SAM" id="MobiDB-lite"/>
    </source>
</evidence>
<feature type="region of interest" description="Disordered" evidence="1">
    <location>
        <begin position="1"/>
        <end position="21"/>
    </location>
</feature>
<organism evidence="2 3">
    <name type="scientific">Chenggangzhangella methanolivorans</name>
    <dbReference type="NCBI Taxonomy" id="1437009"/>
    <lineage>
        <taxon>Bacteria</taxon>
        <taxon>Pseudomonadati</taxon>
        <taxon>Pseudomonadota</taxon>
        <taxon>Alphaproteobacteria</taxon>
        <taxon>Hyphomicrobiales</taxon>
        <taxon>Methylopilaceae</taxon>
        <taxon>Chenggangzhangella</taxon>
    </lineage>
</organism>
<proteinExistence type="predicted"/>
<dbReference type="RefSeq" id="WP_261405431.1">
    <property type="nucleotide sequence ID" value="NZ_CP081869.1"/>
</dbReference>
<evidence type="ECO:0000313" key="2">
    <source>
        <dbReference type="EMBL" id="QZO02053.1"/>
    </source>
</evidence>
<protein>
    <submittedName>
        <fullName evidence="2">Uncharacterized protein</fullName>
    </submittedName>
</protein>
<dbReference type="EMBL" id="CP081869">
    <property type="protein sequence ID" value="QZO02053.1"/>
    <property type="molecule type" value="Genomic_DNA"/>
</dbReference>
<sequence length="102" mass="11114">MCASADRSGAALTSSNAGRAARREALRIRVSEAGAPLPADMKKMLSLYANLSLQTEGLAKSLGNSLLQARSRYTEIEPLRSRHKAEISVWPDIGIELRYDDP</sequence>
<dbReference type="KEGG" id="cmet:K6K41_12680"/>
<accession>A0A9E6REH6</accession>
<keyword evidence="3" id="KW-1185">Reference proteome</keyword>
<dbReference type="AlphaFoldDB" id="A0A9E6REH6"/>
<evidence type="ECO:0000313" key="3">
    <source>
        <dbReference type="Proteomes" id="UP000825701"/>
    </source>
</evidence>
<gene>
    <name evidence="2" type="ORF">K6K41_12680</name>
</gene>
<name>A0A9E6REH6_9HYPH</name>